<dbReference type="KEGG" id="poz:I0K15_04240"/>
<feature type="signal peptide" evidence="1">
    <location>
        <begin position="1"/>
        <end position="17"/>
    </location>
</feature>
<reference evidence="2 3" key="1">
    <citation type="submission" date="2020-11" db="EMBL/GenBank/DDBJ databases">
        <title>Description of Pontivivens ytuae sp. nov. isolated from deep sea sediment of Mariana Trench.</title>
        <authorList>
            <person name="Wang Z."/>
            <person name="Sun Q.-L."/>
            <person name="Xu X.-D."/>
            <person name="Tang Y.-Z."/>
            <person name="Zhang J."/>
        </authorList>
    </citation>
    <scope>NUCLEOTIDE SEQUENCE [LARGE SCALE GENOMIC DNA]</scope>
    <source>
        <strain evidence="2 3">MT2928</strain>
    </source>
</reference>
<dbReference type="InterPro" id="IPR010607">
    <property type="entry name" value="DUF1194"/>
</dbReference>
<dbReference type="AlphaFoldDB" id="A0A7S9LTI8"/>
<organism evidence="2 3">
    <name type="scientific">Pontivivens ytuae</name>
    <dbReference type="NCBI Taxonomy" id="2789856"/>
    <lineage>
        <taxon>Bacteria</taxon>
        <taxon>Pseudomonadati</taxon>
        <taxon>Pseudomonadota</taxon>
        <taxon>Alphaproteobacteria</taxon>
        <taxon>Rhodobacterales</taxon>
        <taxon>Paracoccaceae</taxon>
        <taxon>Pontivivens</taxon>
    </lineage>
</organism>
<keyword evidence="3" id="KW-1185">Reference proteome</keyword>
<accession>A0A7S9LTI8</accession>
<proteinExistence type="predicted"/>
<name>A0A7S9LTI8_9RHOB</name>
<dbReference type="EMBL" id="CP064942">
    <property type="protein sequence ID" value="QPH54972.1"/>
    <property type="molecule type" value="Genomic_DNA"/>
</dbReference>
<evidence type="ECO:0000313" key="2">
    <source>
        <dbReference type="EMBL" id="QPH54972.1"/>
    </source>
</evidence>
<feature type="chain" id="PRO_5032782389" evidence="1">
    <location>
        <begin position="18"/>
        <end position="234"/>
    </location>
</feature>
<dbReference type="SUPFAM" id="SSF53300">
    <property type="entry name" value="vWA-like"/>
    <property type="match status" value="1"/>
</dbReference>
<sequence length="234" mass="25485">MIRALLLTLALAAPAEARCRLALALGMDISSSVNSWEYELQLYGLAAAFRDEAVIEAILSVPGQHVLVLPYEWSGQMQQDAIGGWTRLSSAEEIAALADRLSAHTRRYQNFSTGIGTALEYAIRQFDRLPERCDRHVIDLSGDGVDNDGRTAPELHPRLIAAGITVNALVIAGGDPDPVSYYADQVIVGPDAFHLIARNGFEDYPELIKGKLIRELNPPLLIGEAAEEEPAPTR</sequence>
<dbReference type="Proteomes" id="UP000594800">
    <property type="component" value="Chromosome"/>
</dbReference>
<dbReference type="InterPro" id="IPR036465">
    <property type="entry name" value="vWFA_dom_sf"/>
</dbReference>
<protein>
    <submittedName>
        <fullName evidence="2">DUF1194 domain-containing protein</fullName>
    </submittedName>
</protein>
<evidence type="ECO:0000313" key="3">
    <source>
        <dbReference type="Proteomes" id="UP000594800"/>
    </source>
</evidence>
<dbReference type="RefSeq" id="WP_196104172.1">
    <property type="nucleotide sequence ID" value="NZ_CP064942.1"/>
</dbReference>
<gene>
    <name evidence="2" type="ORF">I0K15_04240</name>
</gene>
<keyword evidence="1" id="KW-0732">Signal</keyword>
<dbReference type="Gene3D" id="3.40.50.410">
    <property type="entry name" value="von Willebrand factor, type A domain"/>
    <property type="match status" value="1"/>
</dbReference>
<dbReference type="Pfam" id="PF06707">
    <property type="entry name" value="DUF1194"/>
    <property type="match status" value="1"/>
</dbReference>
<evidence type="ECO:0000256" key="1">
    <source>
        <dbReference type="SAM" id="SignalP"/>
    </source>
</evidence>